<gene>
    <name evidence="2" type="ORF">SAMN05444406_10415</name>
</gene>
<dbReference type="InterPro" id="IPR010897">
    <property type="entry name" value="Spore_II_P"/>
</dbReference>
<protein>
    <submittedName>
        <fullName evidence="2">Stage II sporulation protein P</fullName>
    </submittedName>
</protein>
<keyword evidence="1" id="KW-0472">Membrane</keyword>
<dbReference type="AlphaFoldDB" id="A0A1I5T9C9"/>
<keyword evidence="3" id="KW-1185">Reference proteome</keyword>
<dbReference type="RefSeq" id="WP_025747127.1">
    <property type="nucleotide sequence ID" value="NZ_FOXR01000004.1"/>
</dbReference>
<feature type="transmembrane region" description="Helical" evidence="1">
    <location>
        <begin position="12"/>
        <end position="33"/>
    </location>
</feature>
<evidence type="ECO:0000256" key="1">
    <source>
        <dbReference type="SAM" id="Phobius"/>
    </source>
</evidence>
<dbReference type="EMBL" id="FOXR01000004">
    <property type="protein sequence ID" value="SFP79568.1"/>
    <property type="molecule type" value="Genomic_DNA"/>
</dbReference>
<reference evidence="2 3" key="1">
    <citation type="submission" date="2016-10" db="EMBL/GenBank/DDBJ databases">
        <authorList>
            <person name="de Groot N.N."/>
        </authorList>
    </citation>
    <scope>NUCLEOTIDE SEQUENCE [LARGE SCALE GENOMIC DNA]</scope>
    <source>
        <strain evidence="2 3">DSM 20678</strain>
    </source>
</reference>
<name>A0A1I5T9C9_9FIRM</name>
<keyword evidence="1" id="KW-1133">Transmembrane helix</keyword>
<dbReference type="NCBIfam" id="TIGR02867">
    <property type="entry name" value="spore_II_P"/>
    <property type="match status" value="1"/>
</dbReference>
<evidence type="ECO:0000313" key="2">
    <source>
        <dbReference type="EMBL" id="SFP79568.1"/>
    </source>
</evidence>
<keyword evidence="1" id="KW-0812">Transmembrane</keyword>
<dbReference type="Pfam" id="PF07454">
    <property type="entry name" value="SpoIIP"/>
    <property type="match status" value="1"/>
</dbReference>
<dbReference type="SUPFAM" id="SSF53187">
    <property type="entry name" value="Zn-dependent exopeptidases"/>
    <property type="match status" value="1"/>
</dbReference>
<dbReference type="STRING" id="937334.SAMN05444406_10415"/>
<sequence>MVHIRVIRARTIAYYVLVAVIIGLIAFFAYQLIARVCKGSFFALLSDGSPAGEGRQLYLKVLNKLNDPRNILAYQMPFLSGISAEKEAAKETAVEASVSRGEPTQRQTEQNIDAPEVFLKHDPDMSEEIKIEISKIKDDLGTITLTGEGPQILIYHTHSREAYRPDPQNPYGEVEAFRSNDLNYTVVRVGEELAKHLQAKGIPVLHDRTEHEQGDHSTAYQRSLETIKKRMAEYKSLQIFIDLHRNAYQPGAKSPDDEVVVIDGQRVAKLFVVIGTGEGYIGGFSEKPNWKENYKFALRLTNKLNELYPGIAKPVYVKPSRYNQHVSTKAILIEVGSNLTTLEEAKRTTKYLAEALSQIIE</sequence>
<accession>A0A1I5T9C9</accession>
<proteinExistence type="predicted"/>
<organism evidence="2 3">
    <name type="scientific">Caldicoprobacter faecalis</name>
    <dbReference type="NCBI Taxonomy" id="937334"/>
    <lineage>
        <taxon>Bacteria</taxon>
        <taxon>Bacillati</taxon>
        <taxon>Bacillota</taxon>
        <taxon>Clostridia</taxon>
        <taxon>Caldicoprobacterales</taxon>
        <taxon>Caldicoprobacteraceae</taxon>
        <taxon>Caldicoprobacter</taxon>
    </lineage>
</organism>
<dbReference type="OrthoDB" id="1633470at2"/>
<dbReference type="Proteomes" id="UP000198577">
    <property type="component" value="Unassembled WGS sequence"/>
</dbReference>
<evidence type="ECO:0000313" key="3">
    <source>
        <dbReference type="Proteomes" id="UP000198577"/>
    </source>
</evidence>